<dbReference type="InterPro" id="IPR035680">
    <property type="entry name" value="Clx_II_MBL"/>
</dbReference>
<proteinExistence type="inferred from homology"/>
<dbReference type="InterPro" id="IPR032282">
    <property type="entry name" value="HAGH_C"/>
</dbReference>
<evidence type="ECO:0000256" key="1">
    <source>
        <dbReference type="ARBA" id="ARBA00001623"/>
    </source>
</evidence>
<protein>
    <recommendedName>
        <fullName evidence="5">hydroxyacylglutathione hydrolase</fullName>
        <ecNumber evidence="5">3.1.2.6</ecNumber>
    </recommendedName>
    <alternativeName>
        <fullName evidence="9">Glyoxalase II</fullName>
    </alternativeName>
</protein>
<dbReference type="SUPFAM" id="SSF56281">
    <property type="entry name" value="Metallo-hydrolase/oxidoreductase"/>
    <property type="match status" value="1"/>
</dbReference>
<evidence type="ECO:0000256" key="9">
    <source>
        <dbReference type="ARBA" id="ARBA00031044"/>
    </source>
</evidence>
<evidence type="ECO:0000313" key="11">
    <source>
        <dbReference type="Proteomes" id="UP000268093"/>
    </source>
</evidence>
<dbReference type="GO" id="GO:0004416">
    <property type="term" value="F:hydroxyacylglutathione hydrolase activity"/>
    <property type="evidence" value="ECO:0007669"/>
    <property type="project" value="UniProtKB-EC"/>
</dbReference>
<dbReference type="InterPro" id="IPR036866">
    <property type="entry name" value="RibonucZ/Hydroxyglut_hydro"/>
</dbReference>
<name>A0A433DL44_9FUNG</name>
<dbReference type="Gene3D" id="3.60.15.10">
    <property type="entry name" value="Ribonuclease Z/Hydroxyacylglutathione hydrolase-like"/>
    <property type="match status" value="1"/>
</dbReference>
<comment type="catalytic activity">
    <reaction evidence="1">
        <text>an S-(2-hydroxyacyl)glutathione + H2O = a 2-hydroxy carboxylate + glutathione + H(+)</text>
        <dbReference type="Rhea" id="RHEA:21864"/>
        <dbReference type="ChEBI" id="CHEBI:15377"/>
        <dbReference type="ChEBI" id="CHEBI:15378"/>
        <dbReference type="ChEBI" id="CHEBI:57925"/>
        <dbReference type="ChEBI" id="CHEBI:58896"/>
        <dbReference type="ChEBI" id="CHEBI:71261"/>
        <dbReference type="EC" id="3.1.2.6"/>
    </reaction>
</comment>
<sequence length="284" mass="31900">MLSFAHINNSIFAKSPPFRTAAKRLFHAALSQRMKIIPISVLEDNYSYILVDDKTKEAAVIDPVEPSKILNVLSQTGAKLTSVFTTHHHWDHSGGNVELVAKKPGLAVYGADARIPEINYVCKDHEEFKLGTLTVTPLHTPCHTKGHVCYFVLDPATNERAVFTGDTLFIAGCGRFFEGDARDMYRNLFHVLMRLPEDTWVFCGHEYTRANIKFALSVDPHNEALLAKAAWCQDKTITVPSTIGQELLYNPFLRVNEQALKLAVSKSDPVEVLNTLREMKNSFR</sequence>
<comment type="similarity">
    <text evidence="4">Belongs to the metallo-beta-lactamase superfamily. Glyoxalase II family.</text>
</comment>
<dbReference type="GO" id="GO:0046872">
    <property type="term" value="F:metal ion binding"/>
    <property type="evidence" value="ECO:0007669"/>
    <property type="project" value="UniProtKB-KW"/>
</dbReference>
<dbReference type="InterPro" id="IPR017782">
    <property type="entry name" value="Hydroxyacylglutathione_Hdrlase"/>
</dbReference>
<organism evidence="10 11">
    <name type="scientific">Jimgerdemannia flammicorona</name>
    <dbReference type="NCBI Taxonomy" id="994334"/>
    <lineage>
        <taxon>Eukaryota</taxon>
        <taxon>Fungi</taxon>
        <taxon>Fungi incertae sedis</taxon>
        <taxon>Mucoromycota</taxon>
        <taxon>Mucoromycotina</taxon>
        <taxon>Endogonomycetes</taxon>
        <taxon>Endogonales</taxon>
        <taxon>Endogonaceae</taxon>
        <taxon>Jimgerdemannia</taxon>
    </lineage>
</organism>
<dbReference type="EMBL" id="RBNI01000725">
    <property type="protein sequence ID" value="RUP51436.1"/>
    <property type="molecule type" value="Genomic_DNA"/>
</dbReference>
<dbReference type="UniPathway" id="UPA00619">
    <property type="reaction ID" value="UER00676"/>
</dbReference>
<comment type="pathway">
    <text evidence="3">Secondary metabolite metabolism; methylglyoxal degradation; (R)-lactate from methylglyoxal: step 2/2.</text>
</comment>
<evidence type="ECO:0000313" key="10">
    <source>
        <dbReference type="EMBL" id="RUP51436.1"/>
    </source>
</evidence>
<dbReference type="PANTHER" id="PTHR11935">
    <property type="entry name" value="BETA LACTAMASE DOMAIN"/>
    <property type="match status" value="1"/>
</dbReference>
<dbReference type="HAMAP" id="MF_01374">
    <property type="entry name" value="Glyoxalase_2"/>
    <property type="match status" value="1"/>
</dbReference>
<evidence type="ECO:0000256" key="4">
    <source>
        <dbReference type="ARBA" id="ARBA00006759"/>
    </source>
</evidence>
<accession>A0A433DL44</accession>
<dbReference type="InterPro" id="IPR001279">
    <property type="entry name" value="Metallo-B-lactamas"/>
</dbReference>
<keyword evidence="11" id="KW-1185">Reference proteome</keyword>
<dbReference type="PIRSF" id="PIRSF005457">
    <property type="entry name" value="Glx"/>
    <property type="match status" value="1"/>
</dbReference>
<evidence type="ECO:0000256" key="8">
    <source>
        <dbReference type="ARBA" id="ARBA00022833"/>
    </source>
</evidence>
<evidence type="ECO:0000256" key="7">
    <source>
        <dbReference type="ARBA" id="ARBA00022801"/>
    </source>
</evidence>
<dbReference type="OrthoDB" id="515692at2759"/>
<keyword evidence="7 10" id="KW-0378">Hydrolase</keyword>
<dbReference type="Proteomes" id="UP000268093">
    <property type="component" value="Unassembled WGS sequence"/>
</dbReference>
<evidence type="ECO:0000256" key="3">
    <source>
        <dbReference type="ARBA" id="ARBA00004963"/>
    </source>
</evidence>
<dbReference type="SMART" id="SM00849">
    <property type="entry name" value="Lactamase_B"/>
    <property type="match status" value="1"/>
</dbReference>
<keyword evidence="8" id="KW-0862">Zinc</keyword>
<keyword evidence="6" id="KW-0479">Metal-binding</keyword>
<dbReference type="NCBIfam" id="TIGR03413">
    <property type="entry name" value="GSH_gloB"/>
    <property type="match status" value="1"/>
</dbReference>
<comment type="caution">
    <text evidence="10">The sequence shown here is derived from an EMBL/GenBank/DDBJ whole genome shotgun (WGS) entry which is preliminary data.</text>
</comment>
<dbReference type="PANTHER" id="PTHR11935:SF94">
    <property type="entry name" value="TENZING NORGAY, ISOFORM C"/>
    <property type="match status" value="1"/>
</dbReference>
<gene>
    <name evidence="10" type="ORF">BC936DRAFT_148136</name>
</gene>
<evidence type="ECO:0000256" key="5">
    <source>
        <dbReference type="ARBA" id="ARBA00011917"/>
    </source>
</evidence>
<dbReference type="CDD" id="cd07723">
    <property type="entry name" value="hydroxyacylglutathione_hydrolase_MBL-fold"/>
    <property type="match status" value="1"/>
</dbReference>
<evidence type="ECO:0000256" key="6">
    <source>
        <dbReference type="ARBA" id="ARBA00022723"/>
    </source>
</evidence>
<evidence type="ECO:0000256" key="2">
    <source>
        <dbReference type="ARBA" id="ARBA00001947"/>
    </source>
</evidence>
<reference evidence="10 11" key="1">
    <citation type="journal article" date="2018" name="New Phytol.">
        <title>Phylogenomics of Endogonaceae and evolution of mycorrhizas within Mucoromycota.</title>
        <authorList>
            <person name="Chang Y."/>
            <person name="Desiro A."/>
            <person name="Na H."/>
            <person name="Sandor L."/>
            <person name="Lipzen A."/>
            <person name="Clum A."/>
            <person name="Barry K."/>
            <person name="Grigoriev I.V."/>
            <person name="Martin F.M."/>
            <person name="Stajich J.E."/>
            <person name="Smith M.E."/>
            <person name="Bonito G."/>
            <person name="Spatafora J.W."/>
        </authorList>
    </citation>
    <scope>NUCLEOTIDE SEQUENCE [LARGE SCALE GENOMIC DNA]</scope>
    <source>
        <strain evidence="10 11">GMNB39</strain>
    </source>
</reference>
<dbReference type="AlphaFoldDB" id="A0A433DL44"/>
<comment type="cofactor">
    <cofactor evidence="2">
        <name>Zn(2+)</name>
        <dbReference type="ChEBI" id="CHEBI:29105"/>
    </cofactor>
</comment>
<dbReference type="FunFam" id="3.60.15.10:FF:000019">
    <property type="entry name" value="Hydroxyacylglutathione hydrolase, mitochondrial"/>
    <property type="match status" value="1"/>
</dbReference>
<dbReference type="Pfam" id="PF16123">
    <property type="entry name" value="HAGH_C"/>
    <property type="match status" value="1"/>
</dbReference>
<dbReference type="Pfam" id="PF00753">
    <property type="entry name" value="Lactamase_B"/>
    <property type="match status" value="1"/>
</dbReference>
<dbReference type="GO" id="GO:0019243">
    <property type="term" value="P:methylglyoxal catabolic process to D-lactate via S-lactoyl-glutathione"/>
    <property type="evidence" value="ECO:0007669"/>
    <property type="project" value="InterPro"/>
</dbReference>
<dbReference type="EC" id="3.1.2.6" evidence="5"/>